<dbReference type="Proteomes" id="UP001303046">
    <property type="component" value="Unassembled WGS sequence"/>
</dbReference>
<feature type="compositionally biased region" description="Polar residues" evidence="1">
    <location>
        <begin position="121"/>
        <end position="139"/>
    </location>
</feature>
<feature type="region of interest" description="Disordered" evidence="1">
    <location>
        <begin position="118"/>
        <end position="139"/>
    </location>
</feature>
<keyword evidence="3" id="KW-1185">Reference proteome</keyword>
<proteinExistence type="predicted"/>
<dbReference type="EMBL" id="JAVFWL010000003">
    <property type="protein sequence ID" value="KAK6739895.1"/>
    <property type="molecule type" value="Genomic_DNA"/>
</dbReference>
<gene>
    <name evidence="2" type="primary">Necator_chrIII.g9171</name>
    <name evidence="2" type="ORF">RB195_008406</name>
</gene>
<comment type="caution">
    <text evidence="2">The sequence shown here is derived from an EMBL/GenBank/DDBJ whole genome shotgun (WGS) entry which is preliminary data.</text>
</comment>
<name>A0ABR1CPC6_NECAM</name>
<protein>
    <submittedName>
        <fullName evidence="2">Uncharacterized protein</fullName>
    </submittedName>
</protein>
<reference evidence="2 3" key="1">
    <citation type="submission" date="2023-08" db="EMBL/GenBank/DDBJ databases">
        <title>A Necator americanus chromosomal reference genome.</title>
        <authorList>
            <person name="Ilik V."/>
            <person name="Petrzelkova K.J."/>
            <person name="Pardy F."/>
            <person name="Fuh T."/>
            <person name="Niatou-Singa F.S."/>
            <person name="Gouil Q."/>
            <person name="Baker L."/>
            <person name="Ritchie M.E."/>
            <person name="Jex A.R."/>
            <person name="Gazzola D."/>
            <person name="Li H."/>
            <person name="Toshio Fujiwara R."/>
            <person name="Zhan B."/>
            <person name="Aroian R.V."/>
            <person name="Pafco B."/>
            <person name="Schwarz E.M."/>
        </authorList>
    </citation>
    <scope>NUCLEOTIDE SEQUENCE [LARGE SCALE GENOMIC DNA]</scope>
    <source>
        <strain evidence="2 3">Aroian</strain>
        <tissue evidence="2">Whole animal</tissue>
    </source>
</reference>
<accession>A0ABR1CPC6</accession>
<sequence length="211" mass="23776">MAVGYGSAMQAISTDHMTRIRQRLRSSEEGIVEYGRLKGLHTQLTSQLESCRQVMEEALKSSVFSAEMNELLTKSDHFEENFRLQVLETKVHLHEQIEHLIQIVENLSKNLISKRSEANSDWKSTTAGSPKTSTRDQYGPSSNVGFPKYACQQQPGPSGYNSWNCKTSTVTDDGNTAFMVLEETKAEFVNFYFVVALQIDSDSEEIRATHV</sequence>
<evidence type="ECO:0000313" key="2">
    <source>
        <dbReference type="EMBL" id="KAK6739895.1"/>
    </source>
</evidence>
<evidence type="ECO:0000313" key="3">
    <source>
        <dbReference type="Proteomes" id="UP001303046"/>
    </source>
</evidence>
<evidence type="ECO:0000256" key="1">
    <source>
        <dbReference type="SAM" id="MobiDB-lite"/>
    </source>
</evidence>
<organism evidence="2 3">
    <name type="scientific">Necator americanus</name>
    <name type="common">Human hookworm</name>
    <dbReference type="NCBI Taxonomy" id="51031"/>
    <lineage>
        <taxon>Eukaryota</taxon>
        <taxon>Metazoa</taxon>
        <taxon>Ecdysozoa</taxon>
        <taxon>Nematoda</taxon>
        <taxon>Chromadorea</taxon>
        <taxon>Rhabditida</taxon>
        <taxon>Rhabditina</taxon>
        <taxon>Rhabditomorpha</taxon>
        <taxon>Strongyloidea</taxon>
        <taxon>Ancylostomatidae</taxon>
        <taxon>Bunostominae</taxon>
        <taxon>Necator</taxon>
    </lineage>
</organism>